<dbReference type="RefSeq" id="WP_284056240.1">
    <property type="nucleotide sequence ID" value="NZ_JAMSLR010000002.1"/>
</dbReference>
<protein>
    <submittedName>
        <fullName evidence="1">Uncharacterized protein</fullName>
    </submittedName>
</protein>
<gene>
    <name evidence="1" type="ORF">NET02_04830</name>
</gene>
<sequence length="70" mass="7271">MRDHSAVRRRSWARPLGVAIALLAILLAAGVLGRSGLIERGSSQALDTTGTPVISQAAGRTLVLEGMGFT</sequence>
<evidence type="ECO:0000313" key="1">
    <source>
        <dbReference type="EMBL" id="MCM8748462.1"/>
    </source>
</evidence>
<organism evidence="1 2">
    <name type="scientific">Thermalbibacter longus</name>
    <dbReference type="NCBI Taxonomy" id="2951981"/>
    <lineage>
        <taxon>Bacteria</taxon>
        <taxon>Pseudomonadati</taxon>
        <taxon>Thermomicrobiota</taxon>
        <taxon>Thermomicrobia</taxon>
        <taxon>Thermomicrobiales</taxon>
        <taxon>Thermomicrobiaceae</taxon>
        <taxon>Thermalbibacter</taxon>
    </lineage>
</organism>
<comment type="caution">
    <text evidence="1">The sequence shown here is derived from an EMBL/GenBank/DDBJ whole genome shotgun (WGS) entry which is preliminary data.</text>
</comment>
<keyword evidence="2" id="KW-1185">Reference proteome</keyword>
<proteinExistence type="predicted"/>
<dbReference type="EMBL" id="JAMSLR010000002">
    <property type="protein sequence ID" value="MCM8748462.1"/>
    <property type="molecule type" value="Genomic_DNA"/>
</dbReference>
<dbReference type="AlphaFoldDB" id="A0AA41WBA1"/>
<reference evidence="1" key="1">
    <citation type="submission" date="2022-06" db="EMBL/GenBank/DDBJ databases">
        <title>CFH 74404 Thermomicrobiaceae sp.</title>
        <authorList>
            <person name="Ming H."/>
            <person name="Li W.-J."/>
            <person name="Zhao Z."/>
        </authorList>
    </citation>
    <scope>NUCLEOTIDE SEQUENCE</scope>
    <source>
        <strain evidence="1">CFH 74404</strain>
    </source>
</reference>
<name>A0AA41WBA1_9BACT</name>
<dbReference type="Proteomes" id="UP001165306">
    <property type="component" value="Unassembled WGS sequence"/>
</dbReference>
<evidence type="ECO:0000313" key="2">
    <source>
        <dbReference type="Proteomes" id="UP001165306"/>
    </source>
</evidence>
<accession>A0AA41WBA1</accession>